<dbReference type="EMBL" id="PJCH01000001">
    <property type="protein sequence ID" value="PQA89698.1"/>
    <property type="molecule type" value="Genomic_DNA"/>
</dbReference>
<dbReference type="CDD" id="cd12108">
    <property type="entry name" value="Hr-like"/>
    <property type="match status" value="1"/>
</dbReference>
<dbReference type="GO" id="GO:0005737">
    <property type="term" value="C:cytoplasm"/>
    <property type="evidence" value="ECO:0007669"/>
    <property type="project" value="UniProtKB-SubCell"/>
</dbReference>
<evidence type="ECO:0000256" key="3">
    <source>
        <dbReference type="ARBA" id="ARBA00022723"/>
    </source>
</evidence>
<sequence length="227" mass="25730">MKSDETRIPLSSRLVGDIAATFPGATSVFRKHGIDFCCGGEQALKDAAHRRGVVLERLENDLKALSSASKRDAAPAETAALIDHILKRYHETHRRELPELVRLARRVEEVHVNHPNAPRGLSEILNLMIGELEVHMKKEELILFPSMRAHDGEKFDAPIIQMRHDHNDHGAHLRQIEELTDHFSLPEGACRTWAALYSGVEKLVEDLMEHIHLENNVLFPRFESGQQ</sequence>
<dbReference type="Pfam" id="PF01814">
    <property type="entry name" value="Hemerythrin"/>
    <property type="match status" value="1"/>
</dbReference>
<reference evidence="6 7" key="1">
    <citation type="submission" date="2017-12" db="EMBL/GenBank/DDBJ databases">
        <authorList>
            <person name="Hurst M.R.H."/>
        </authorList>
    </citation>
    <scope>NUCLEOTIDE SEQUENCE [LARGE SCALE GENOMIC DNA]</scope>
    <source>
        <strain evidence="6 7">SY-3-19</strain>
    </source>
</reference>
<dbReference type="NCBIfam" id="NF008221">
    <property type="entry name" value="PRK10992.1"/>
    <property type="match status" value="1"/>
</dbReference>
<dbReference type="InterPro" id="IPR019903">
    <property type="entry name" value="RIC_family"/>
</dbReference>
<keyword evidence="3" id="KW-0479">Metal-binding</keyword>
<dbReference type="AlphaFoldDB" id="A0A2S7KB73"/>
<dbReference type="Pfam" id="PF04405">
    <property type="entry name" value="ScdA_N"/>
    <property type="match status" value="1"/>
</dbReference>
<comment type="subcellular location">
    <subcellularLocation>
        <location evidence="1">Cytoplasm</location>
    </subcellularLocation>
</comment>
<dbReference type="OrthoDB" id="9797132at2"/>
<accession>A0A2S7KB73</accession>
<proteinExistence type="predicted"/>
<evidence type="ECO:0000256" key="4">
    <source>
        <dbReference type="ARBA" id="ARBA00023004"/>
    </source>
</evidence>
<gene>
    <name evidence="6" type="ORF">CW354_02230</name>
</gene>
<dbReference type="PANTHER" id="PTHR36438">
    <property type="entry name" value="IRON-SULFUR CLUSTER REPAIR PROTEIN YTFE"/>
    <property type="match status" value="1"/>
</dbReference>
<keyword evidence="7" id="KW-1185">Reference proteome</keyword>
<dbReference type="PANTHER" id="PTHR36438:SF1">
    <property type="entry name" value="IRON-SULFUR CLUSTER REPAIR PROTEIN YTFE"/>
    <property type="match status" value="1"/>
</dbReference>
<keyword evidence="2" id="KW-0963">Cytoplasm</keyword>
<protein>
    <submittedName>
        <fullName evidence="6">Iron-sulfur cluster repair di-iron protein</fullName>
    </submittedName>
</protein>
<keyword evidence="4" id="KW-0408">Iron</keyword>
<dbReference type="GO" id="GO:0046872">
    <property type="term" value="F:metal ion binding"/>
    <property type="evidence" value="ECO:0007669"/>
    <property type="project" value="UniProtKB-KW"/>
</dbReference>
<dbReference type="Proteomes" id="UP000239504">
    <property type="component" value="Unassembled WGS sequence"/>
</dbReference>
<evidence type="ECO:0000256" key="2">
    <source>
        <dbReference type="ARBA" id="ARBA00022490"/>
    </source>
</evidence>
<name>A0A2S7KB73_9PROT</name>
<dbReference type="InterPro" id="IPR012312">
    <property type="entry name" value="Hemerythrin-like"/>
</dbReference>
<evidence type="ECO:0000313" key="7">
    <source>
        <dbReference type="Proteomes" id="UP000239504"/>
    </source>
</evidence>
<dbReference type="RefSeq" id="WP_104828400.1">
    <property type="nucleotide sequence ID" value="NZ_PJCH01000001.1"/>
</dbReference>
<evidence type="ECO:0000259" key="5">
    <source>
        <dbReference type="Pfam" id="PF01814"/>
    </source>
</evidence>
<comment type="caution">
    <text evidence="6">The sequence shown here is derived from an EMBL/GenBank/DDBJ whole genome shotgun (WGS) entry which is preliminary data.</text>
</comment>
<dbReference type="Gene3D" id="1.20.120.520">
    <property type="entry name" value="nmb1532 protein domain like"/>
    <property type="match status" value="1"/>
</dbReference>
<feature type="domain" description="Hemerythrin-like" evidence="5">
    <location>
        <begin position="82"/>
        <end position="221"/>
    </location>
</feature>
<dbReference type="NCBIfam" id="TIGR03652">
    <property type="entry name" value="FeS_repair_RIC"/>
    <property type="match status" value="1"/>
</dbReference>
<evidence type="ECO:0000313" key="6">
    <source>
        <dbReference type="EMBL" id="PQA89698.1"/>
    </source>
</evidence>
<organism evidence="6 7">
    <name type="scientific">Hyphococcus luteus</name>
    <dbReference type="NCBI Taxonomy" id="2058213"/>
    <lineage>
        <taxon>Bacteria</taxon>
        <taxon>Pseudomonadati</taxon>
        <taxon>Pseudomonadota</taxon>
        <taxon>Alphaproteobacteria</taxon>
        <taxon>Parvularculales</taxon>
        <taxon>Parvularculaceae</taxon>
        <taxon>Hyphococcus</taxon>
    </lineage>
</organism>
<evidence type="ECO:0000256" key="1">
    <source>
        <dbReference type="ARBA" id="ARBA00004496"/>
    </source>
</evidence>